<dbReference type="HAMAP" id="MF_00765">
    <property type="entry name" value="DarP"/>
    <property type="match status" value="1"/>
</dbReference>
<dbReference type="NCBIfam" id="NF003593">
    <property type="entry name" value="PRK05255.1-1"/>
    <property type="match status" value="1"/>
</dbReference>
<evidence type="ECO:0000313" key="7">
    <source>
        <dbReference type="Proteomes" id="UP001195660"/>
    </source>
</evidence>
<gene>
    <name evidence="5" type="primary">darP</name>
    <name evidence="6" type="ORF">GM173_02465</name>
</gene>
<comment type="similarity">
    <text evidence="5">Belongs to the DarP family.</text>
</comment>
<dbReference type="Pfam" id="PF04751">
    <property type="entry name" value="DarP"/>
    <property type="match status" value="1"/>
</dbReference>
<dbReference type="SUPFAM" id="SSF158710">
    <property type="entry name" value="PSPTO4464-like"/>
    <property type="match status" value="1"/>
</dbReference>
<dbReference type="InterPro" id="IPR023153">
    <property type="entry name" value="DarP_sf"/>
</dbReference>
<protein>
    <recommendedName>
        <fullName evidence="5">Dual-action ribosomal maturation protein DarP</fullName>
    </recommendedName>
    <alternativeName>
        <fullName evidence="5">Large ribosomal subunit assembly factor DarP</fullName>
    </alternativeName>
</protein>
<proteinExistence type="inferred from homology"/>
<keyword evidence="2 5" id="KW-0690">Ribosome biogenesis</keyword>
<dbReference type="InterPro" id="IPR006839">
    <property type="entry name" value="DarP"/>
</dbReference>
<evidence type="ECO:0000256" key="1">
    <source>
        <dbReference type="ARBA" id="ARBA00022490"/>
    </source>
</evidence>
<dbReference type="PANTHER" id="PTHR38101:SF1">
    <property type="entry name" value="UPF0307 PROTEIN YJGA"/>
    <property type="match status" value="1"/>
</dbReference>
<dbReference type="Gene3D" id="1.10.60.30">
    <property type="entry name" value="PSPTO4464-like domains"/>
    <property type="match status" value="2"/>
</dbReference>
<keyword evidence="7" id="KW-1185">Reference proteome</keyword>
<dbReference type="PIRSF" id="PIRSF016183">
    <property type="entry name" value="UCP016183"/>
    <property type="match status" value="1"/>
</dbReference>
<keyword evidence="4 5" id="KW-0694">RNA-binding</keyword>
<dbReference type="Proteomes" id="UP001195660">
    <property type="component" value="Unassembled WGS sequence"/>
</dbReference>
<dbReference type="EMBL" id="WOFE01000001">
    <property type="protein sequence ID" value="MBM5570437.1"/>
    <property type="molecule type" value="Genomic_DNA"/>
</dbReference>
<keyword evidence="3 5" id="KW-0699">rRNA-binding</keyword>
<dbReference type="CDD" id="cd16331">
    <property type="entry name" value="YjgA-like"/>
    <property type="match status" value="1"/>
</dbReference>
<evidence type="ECO:0000256" key="3">
    <source>
        <dbReference type="ARBA" id="ARBA00022730"/>
    </source>
</evidence>
<keyword evidence="1 5" id="KW-0963">Cytoplasm</keyword>
<evidence type="ECO:0000256" key="4">
    <source>
        <dbReference type="ARBA" id="ARBA00022884"/>
    </source>
</evidence>
<comment type="subcellular location">
    <subcellularLocation>
        <location evidence="5">Cytoplasm</location>
    </subcellularLocation>
    <text evidence="5">Associates with late stage pre-50S ribosomal subunits.</text>
</comment>
<reference evidence="6 7" key="1">
    <citation type="submission" date="2019-11" db="EMBL/GenBank/DDBJ databases">
        <title>Novel Deefgea species.</title>
        <authorList>
            <person name="Han J.-H."/>
        </authorList>
    </citation>
    <scope>NUCLEOTIDE SEQUENCE [LARGE SCALE GENOMIC DNA]</scope>
    <source>
        <strain evidence="6 7">LMG 24817</strain>
    </source>
</reference>
<evidence type="ECO:0000256" key="5">
    <source>
        <dbReference type="HAMAP-Rule" id="MF_00765"/>
    </source>
</evidence>
<dbReference type="RefSeq" id="WP_203569739.1">
    <property type="nucleotide sequence ID" value="NZ_WOFE01000001.1"/>
</dbReference>
<comment type="caution">
    <text evidence="6">The sequence shown here is derived from an EMBL/GenBank/DDBJ whole genome shotgun (WGS) entry which is preliminary data.</text>
</comment>
<comment type="function">
    <text evidence="5">Member of a network of 50S ribosomal subunit biogenesis factors which assembles along the 30S-50S interface, preventing incorrect 23S rRNA structures from forming. Promotes peptidyl transferase center (PTC) maturation.</text>
</comment>
<sequence>MANPNQSNPYDSDEPVGIISKSQAKREATELQKLGATLLEFSPKQLLPLNLPENLLQALEEGRKITANVATARNKQYIGKLMRNIDPAPIYAFLDAQKGITNEHNIWLHQIERLRERMLNDAKAVEKFIADYPSVDIQHLRQLIRNAQKERQQQEAGKHVPPKAFRELFQLMKTFIKEPATGYQNEAASDEENTEE</sequence>
<accession>A0ABS2C8F1</accession>
<name>A0ABS2C8F1_9NEIS</name>
<evidence type="ECO:0000256" key="2">
    <source>
        <dbReference type="ARBA" id="ARBA00022517"/>
    </source>
</evidence>
<evidence type="ECO:0000313" key="6">
    <source>
        <dbReference type="EMBL" id="MBM5570437.1"/>
    </source>
</evidence>
<dbReference type="PANTHER" id="PTHR38101">
    <property type="entry name" value="UPF0307 PROTEIN YJGA"/>
    <property type="match status" value="1"/>
</dbReference>
<organism evidence="6 7">
    <name type="scientific">Deefgea chitinilytica</name>
    <dbReference type="NCBI Taxonomy" id="570276"/>
    <lineage>
        <taxon>Bacteria</taxon>
        <taxon>Pseudomonadati</taxon>
        <taxon>Pseudomonadota</taxon>
        <taxon>Betaproteobacteria</taxon>
        <taxon>Neisseriales</taxon>
        <taxon>Chitinibacteraceae</taxon>
        <taxon>Deefgea</taxon>
    </lineage>
</organism>